<sequence length="108" mass="11851">MPKKIQPTAAVPTLVAERLRIWGRCIRTQRVAQHLPAADLCARMGISDATLRRVERGDPGAGAAVYLSAFWVLGILDTIAPPPDPPYWSAHPNSRARTPSSEANDEYF</sequence>
<dbReference type="RefSeq" id="WP_094845854.1">
    <property type="nucleotide sequence ID" value="NZ_NEVJ01000001.1"/>
</dbReference>
<dbReference type="AlphaFoldDB" id="A0A261RPC3"/>
<reference evidence="2" key="1">
    <citation type="submission" date="2017-05" db="EMBL/GenBank/DDBJ databases">
        <title>Complete and WGS of Bordetella genogroups.</title>
        <authorList>
            <person name="Spilker T."/>
            <person name="Lipuma J."/>
        </authorList>
    </citation>
    <scope>NUCLEOTIDE SEQUENCE</scope>
    <source>
        <strain evidence="2">AU21707</strain>
    </source>
</reference>
<dbReference type="OrthoDB" id="8690238at2"/>
<dbReference type="InterPro" id="IPR010982">
    <property type="entry name" value="Lambda_DNA-bd_dom_sf"/>
</dbReference>
<accession>A0A261RPC3</accession>
<evidence type="ECO:0000313" key="2">
    <source>
        <dbReference type="EMBL" id="OZI26761.1"/>
    </source>
</evidence>
<name>A0A261RPC3_9BORD</name>
<feature type="region of interest" description="Disordered" evidence="1">
    <location>
        <begin position="84"/>
        <end position="108"/>
    </location>
</feature>
<proteinExistence type="predicted"/>
<dbReference type="Proteomes" id="UP000216857">
    <property type="component" value="Unassembled WGS sequence"/>
</dbReference>
<feature type="compositionally biased region" description="Polar residues" evidence="1">
    <location>
        <begin position="91"/>
        <end position="102"/>
    </location>
</feature>
<dbReference type="CDD" id="cd00093">
    <property type="entry name" value="HTH_XRE"/>
    <property type="match status" value="1"/>
</dbReference>
<dbReference type="InterPro" id="IPR001387">
    <property type="entry name" value="Cro/C1-type_HTH"/>
</dbReference>
<evidence type="ECO:0008006" key="4">
    <source>
        <dbReference type="Google" id="ProtNLM"/>
    </source>
</evidence>
<evidence type="ECO:0000256" key="1">
    <source>
        <dbReference type="SAM" id="MobiDB-lite"/>
    </source>
</evidence>
<dbReference type="EMBL" id="NEVJ01000001">
    <property type="protein sequence ID" value="OZI26761.1"/>
    <property type="molecule type" value="Genomic_DNA"/>
</dbReference>
<dbReference type="SUPFAM" id="SSF47413">
    <property type="entry name" value="lambda repressor-like DNA-binding domains"/>
    <property type="match status" value="1"/>
</dbReference>
<keyword evidence="3" id="KW-1185">Reference proteome</keyword>
<comment type="caution">
    <text evidence="2">The sequence shown here is derived from an EMBL/GenBank/DDBJ whole genome shotgun (WGS) entry which is preliminary data.</text>
</comment>
<organism evidence="2 3">
    <name type="scientific">Bordetella genomosp. 9</name>
    <dbReference type="NCBI Taxonomy" id="1416803"/>
    <lineage>
        <taxon>Bacteria</taxon>
        <taxon>Pseudomonadati</taxon>
        <taxon>Pseudomonadota</taxon>
        <taxon>Betaproteobacteria</taxon>
        <taxon>Burkholderiales</taxon>
        <taxon>Alcaligenaceae</taxon>
        <taxon>Bordetella</taxon>
    </lineage>
</organism>
<gene>
    <name evidence="2" type="ORF">CAL26_05425</name>
</gene>
<dbReference type="Gene3D" id="1.10.260.40">
    <property type="entry name" value="lambda repressor-like DNA-binding domains"/>
    <property type="match status" value="1"/>
</dbReference>
<evidence type="ECO:0000313" key="3">
    <source>
        <dbReference type="Proteomes" id="UP000216857"/>
    </source>
</evidence>
<protein>
    <recommendedName>
        <fullName evidence="4">HTH cro/C1-type domain-containing protein</fullName>
    </recommendedName>
</protein>
<dbReference type="GO" id="GO:0003677">
    <property type="term" value="F:DNA binding"/>
    <property type="evidence" value="ECO:0007669"/>
    <property type="project" value="InterPro"/>
</dbReference>